<accession>A0A2A2F9H2</accession>
<name>A0A2A2F9H2_9GAMM</name>
<comment type="similarity">
    <text evidence="1">Belongs to the VgrG protein family.</text>
</comment>
<dbReference type="InterPro" id="IPR017847">
    <property type="entry name" value="T6SS_RhsGE_Vgr_subset"/>
</dbReference>
<dbReference type="Gene3D" id="2.30.110.50">
    <property type="match status" value="1"/>
</dbReference>
<dbReference type="SUPFAM" id="SSF69349">
    <property type="entry name" value="Phage fibre proteins"/>
    <property type="match status" value="1"/>
</dbReference>
<dbReference type="InterPro" id="IPR006531">
    <property type="entry name" value="Gp5/Vgr_OB"/>
</dbReference>
<feature type="domain" description="Gp5/Type VI secretion system Vgr C-terminal trimerisation" evidence="4">
    <location>
        <begin position="474"/>
        <end position="582"/>
    </location>
</feature>
<dbReference type="NCBIfam" id="TIGR01646">
    <property type="entry name" value="vgr_GE"/>
    <property type="match status" value="1"/>
</dbReference>
<evidence type="ECO:0000256" key="1">
    <source>
        <dbReference type="ARBA" id="ARBA00005558"/>
    </source>
</evidence>
<dbReference type="AlphaFoldDB" id="A0A2A2F9H2"/>
<proteinExistence type="inferred from homology"/>
<evidence type="ECO:0000259" key="3">
    <source>
        <dbReference type="Pfam" id="PF04717"/>
    </source>
</evidence>
<protein>
    <submittedName>
        <fullName evidence="5">Type VI secretion system tip protein VgrG</fullName>
    </submittedName>
</protein>
<evidence type="ECO:0000313" key="5">
    <source>
        <dbReference type="EMBL" id="PAU82151.1"/>
    </source>
</evidence>
<dbReference type="NCBIfam" id="TIGR03361">
    <property type="entry name" value="VI_Rhs_Vgr"/>
    <property type="match status" value="1"/>
</dbReference>
<dbReference type="Gene3D" id="4.10.220.110">
    <property type="match status" value="1"/>
</dbReference>
<dbReference type="InterPro" id="IPR006533">
    <property type="entry name" value="T6SS_Vgr_RhsGE"/>
</dbReference>
<organism evidence="5 6">
    <name type="scientific">Halovibrio salipaludis</name>
    <dbReference type="NCBI Taxonomy" id="2032626"/>
    <lineage>
        <taxon>Bacteria</taxon>
        <taxon>Pseudomonadati</taxon>
        <taxon>Pseudomonadota</taxon>
        <taxon>Gammaproteobacteria</taxon>
        <taxon>Oceanospirillales</taxon>
        <taxon>Halomonadaceae</taxon>
        <taxon>Halovibrio</taxon>
    </lineage>
</organism>
<dbReference type="InterPro" id="IPR054030">
    <property type="entry name" value="Gp5_Vgr_C"/>
</dbReference>
<feature type="region of interest" description="Disordered" evidence="2">
    <location>
        <begin position="511"/>
        <end position="559"/>
    </location>
</feature>
<evidence type="ECO:0000313" key="6">
    <source>
        <dbReference type="Proteomes" id="UP000218896"/>
    </source>
</evidence>
<dbReference type="OrthoDB" id="9762420at2"/>
<dbReference type="Gene3D" id="3.55.50.10">
    <property type="entry name" value="Baseplate protein-like domains"/>
    <property type="match status" value="1"/>
</dbReference>
<dbReference type="EMBL" id="NSKD01000001">
    <property type="protein sequence ID" value="PAU82151.1"/>
    <property type="molecule type" value="Genomic_DNA"/>
</dbReference>
<reference evidence="5 6" key="1">
    <citation type="submission" date="2017-08" db="EMBL/GenBank/DDBJ databases">
        <title>Halovibrio sewagensis sp. nov., isolated from wastewater of high salinity.</title>
        <authorList>
            <person name="Dong X."/>
            <person name="Zhang G."/>
        </authorList>
    </citation>
    <scope>NUCLEOTIDE SEQUENCE [LARGE SCALE GENOMIC DNA]</scope>
    <source>
        <strain evidence="5 6">YL5-2</strain>
    </source>
</reference>
<dbReference type="Pfam" id="PF04717">
    <property type="entry name" value="Phage_base_V"/>
    <property type="match status" value="1"/>
</dbReference>
<keyword evidence="6" id="KW-1185">Reference proteome</keyword>
<dbReference type="Gene3D" id="2.40.50.230">
    <property type="entry name" value="Gp5 N-terminal domain"/>
    <property type="match status" value="1"/>
</dbReference>
<feature type="domain" description="Gp5/Type VI secretion system Vgr protein OB-fold" evidence="3">
    <location>
        <begin position="390"/>
        <end position="457"/>
    </location>
</feature>
<dbReference type="RefSeq" id="WP_095616247.1">
    <property type="nucleotide sequence ID" value="NZ_NSKD01000001.1"/>
</dbReference>
<dbReference type="Proteomes" id="UP000218896">
    <property type="component" value="Unassembled WGS sequence"/>
</dbReference>
<gene>
    <name evidence="5" type="ORF">CK501_03095</name>
</gene>
<evidence type="ECO:0000259" key="4">
    <source>
        <dbReference type="Pfam" id="PF22178"/>
    </source>
</evidence>
<dbReference type="Pfam" id="PF22178">
    <property type="entry name" value="Gp5_trimer_C"/>
    <property type="match status" value="1"/>
</dbReference>
<sequence length="616" mass="67663">MATEEQHHHLKIQGPQGKDALAIEHLRVSEGLSRLFEIQVRFIANQRLSDLEGQVGQAVSISLTLSGQSESETRYFHGHIASIGELGKPFHNSEGQRYEARVVPRAWSARNRSNCRIFQEETALDIAETVLGEHEVELVRNIEGALRNYRYCVQYNETDWDFVTRLLAHEGLFFFFEHSESGHRMVVGDNVNAYQPALEDSVVYRSGTTGDSRIYQWRQEHNAGPDALVEQGFDFTRPGETVADNGKVGVPGEAFGEQEIFHYIGEDHLLINDTEPLAATHLKGLNREAQIYHGASDYLSFGAGLTFSFHKHEDGVNSGTSFVITRFECTASVPVNSEDGDSGESSHYTNTFECITTDKPFVPARQPKPVIPGVQTATVTTGPGEELHVDEYGRVRVQFHWDREGKNNPDSSCWIRVAQGWAGAGFGAQFLPRQGQEVVVEFINGDPDQPLVTGSVYNDDNPLPFSTDEQLNSSGIRSRSTLEGGEENYSEIRFDDDKGKELLVLHAEKDHELTVENDETDSIGNNRETEVGNDDQLEVGNNQNASIGGDRTSETSGSDTIKAGKTITVDAGTSITLQTGAASITLESSGNIAIEGTQISLDGATISLKGANISLN</sequence>
<feature type="region of interest" description="Disordered" evidence="2">
    <location>
        <begin position="463"/>
        <end position="489"/>
    </location>
</feature>
<dbReference type="SUPFAM" id="SSF69279">
    <property type="entry name" value="Phage tail proteins"/>
    <property type="match status" value="2"/>
</dbReference>
<feature type="compositionally biased region" description="Polar residues" evidence="2">
    <location>
        <begin position="467"/>
        <end position="481"/>
    </location>
</feature>
<dbReference type="Pfam" id="PF05954">
    <property type="entry name" value="Phage_GPD"/>
    <property type="match status" value="1"/>
</dbReference>
<evidence type="ECO:0000256" key="2">
    <source>
        <dbReference type="SAM" id="MobiDB-lite"/>
    </source>
</evidence>
<dbReference type="SUPFAM" id="SSF69255">
    <property type="entry name" value="gp5 N-terminal domain-like"/>
    <property type="match status" value="1"/>
</dbReference>
<dbReference type="InterPro" id="IPR037026">
    <property type="entry name" value="Vgr_OB-fold_dom_sf"/>
</dbReference>
<comment type="caution">
    <text evidence="5">The sequence shown here is derived from an EMBL/GenBank/DDBJ whole genome shotgun (WGS) entry which is preliminary data.</text>
</comment>